<dbReference type="PANTHER" id="PTHR10851">
    <property type="entry name" value="PYRIDOXINE-5-PHOSPHATE OXIDASE"/>
    <property type="match status" value="1"/>
</dbReference>
<feature type="domain" description="Pyridoxamine 5'-phosphate oxidase N-terminal" evidence="7">
    <location>
        <begin position="54"/>
        <end position="167"/>
    </location>
</feature>
<evidence type="ECO:0000256" key="5">
    <source>
        <dbReference type="PIRSR" id="PIRSR000190-2"/>
    </source>
</evidence>
<keyword evidence="2" id="KW-0285">Flavoprotein</keyword>
<dbReference type="RefSeq" id="WP_434156727.1">
    <property type="nucleotide sequence ID" value="NZ_CP157826.1"/>
</dbReference>
<accession>A0A399PR38</accession>
<dbReference type="GO" id="GO:0008615">
    <property type="term" value="P:pyridoxine biosynthetic process"/>
    <property type="evidence" value="ECO:0007669"/>
    <property type="project" value="InterPro"/>
</dbReference>
<dbReference type="SUPFAM" id="SSF50475">
    <property type="entry name" value="FMN-binding split barrel"/>
    <property type="match status" value="1"/>
</dbReference>
<dbReference type="Proteomes" id="UP000265361">
    <property type="component" value="Unassembled WGS sequence"/>
</dbReference>
<feature type="binding site" evidence="5">
    <location>
        <begin position="75"/>
        <end position="80"/>
    </location>
    <ligand>
        <name>FMN</name>
        <dbReference type="ChEBI" id="CHEBI:58210"/>
    </ligand>
</feature>
<gene>
    <name evidence="9" type="ORF">DZF97_11790</name>
</gene>
<keyword evidence="4 9" id="KW-0560">Oxidoreductase</keyword>
<dbReference type="NCBIfam" id="NF004231">
    <property type="entry name" value="PRK05679.1"/>
    <property type="match status" value="1"/>
</dbReference>
<evidence type="ECO:0000256" key="3">
    <source>
        <dbReference type="ARBA" id="ARBA00022643"/>
    </source>
</evidence>
<evidence type="ECO:0000256" key="4">
    <source>
        <dbReference type="ARBA" id="ARBA00023002"/>
    </source>
</evidence>
<reference evidence="9 10" key="1">
    <citation type="submission" date="2018-08" db="EMBL/GenBank/DDBJ databases">
        <title>Genome Sequence of Clavibacter michiganensis Subspecies type strains, and the Atypical Peach-Colored Strains Isolated from Tomato.</title>
        <authorList>
            <person name="Osdaghi E."/>
            <person name="Portier P."/>
            <person name="Briand M."/>
            <person name="Jacques M.-A."/>
        </authorList>
    </citation>
    <scope>NUCLEOTIDE SEQUENCE [LARGE SCALE GENOMIC DNA]</scope>
    <source>
        <strain evidence="9 10">CFBP 7577</strain>
    </source>
</reference>
<feature type="region of interest" description="Disordered" evidence="6">
    <location>
        <begin position="1"/>
        <end position="35"/>
    </location>
</feature>
<sequence>MADDDDDDDDTPVRDLLKGAKPKPHDFPEVDPAHLPEDPIDLVIDWIRDAVAHDAAEPNAVVLATADADGRPSARTLLLKDVTPTVDDEPGALWFSSLADSPKGRDLEANPRAALVAYWRERGRQIRATGPVFHGEREVSQRDFLSRHPSSRAEVIAGDQSEPMPDAAERDTRIARAREAVEADPELVAESWRAYVLQPTVVEFWQATEDHGQLRIMYRSGPDGSWSHTLVWP</sequence>
<evidence type="ECO:0000259" key="7">
    <source>
        <dbReference type="Pfam" id="PF01243"/>
    </source>
</evidence>
<dbReference type="Gene3D" id="2.30.110.10">
    <property type="entry name" value="Electron Transport, Fmn-binding Protein, Chain A"/>
    <property type="match status" value="1"/>
</dbReference>
<comment type="cofactor">
    <cofactor evidence="5">
        <name>FMN</name>
        <dbReference type="ChEBI" id="CHEBI:58210"/>
    </cofactor>
    <text evidence="5">Binds 1 FMN per subunit.</text>
</comment>
<comment type="similarity">
    <text evidence="1">Belongs to the pyridoxamine 5'-phosphate oxidase family.</text>
</comment>
<name>A0A399PR38_9MICO</name>
<feature type="binding site" evidence="5">
    <location>
        <position position="215"/>
    </location>
    <ligand>
        <name>FMN</name>
        <dbReference type="ChEBI" id="CHEBI:58210"/>
    </ligand>
</feature>
<feature type="compositionally biased region" description="Acidic residues" evidence="6">
    <location>
        <begin position="1"/>
        <end position="10"/>
    </location>
</feature>
<feature type="compositionally biased region" description="Basic and acidic residues" evidence="6">
    <location>
        <begin position="11"/>
        <end position="35"/>
    </location>
</feature>
<feature type="binding site" evidence="5">
    <location>
        <position position="103"/>
    </location>
    <ligand>
        <name>FMN</name>
        <dbReference type="ChEBI" id="CHEBI:58210"/>
    </ligand>
</feature>
<dbReference type="AlphaFoldDB" id="A0A399PR38"/>
<dbReference type="InterPro" id="IPR011576">
    <property type="entry name" value="Pyridox_Oxase_N"/>
</dbReference>
<dbReference type="InterPro" id="IPR019576">
    <property type="entry name" value="Pyridoxamine_oxidase_dimer_C"/>
</dbReference>
<evidence type="ECO:0000256" key="1">
    <source>
        <dbReference type="ARBA" id="ARBA00007301"/>
    </source>
</evidence>
<dbReference type="EC" id="1.4.3.5" evidence="9"/>
<dbReference type="InterPro" id="IPR012349">
    <property type="entry name" value="Split_barrel_FMN-bd"/>
</dbReference>
<dbReference type="GO" id="GO:0010181">
    <property type="term" value="F:FMN binding"/>
    <property type="evidence" value="ECO:0007669"/>
    <property type="project" value="InterPro"/>
</dbReference>
<dbReference type="PANTHER" id="PTHR10851:SF0">
    <property type="entry name" value="PYRIDOXINE-5'-PHOSPHATE OXIDASE"/>
    <property type="match status" value="1"/>
</dbReference>
<feature type="binding site" evidence="5">
    <location>
        <position position="125"/>
    </location>
    <ligand>
        <name>FMN</name>
        <dbReference type="ChEBI" id="CHEBI:58210"/>
    </ligand>
</feature>
<proteinExistence type="inferred from homology"/>
<dbReference type="PIRSF" id="PIRSF000190">
    <property type="entry name" value="Pyd_amn-ph_oxd"/>
    <property type="match status" value="1"/>
</dbReference>
<evidence type="ECO:0000256" key="6">
    <source>
        <dbReference type="SAM" id="MobiDB-lite"/>
    </source>
</evidence>
<keyword evidence="3 5" id="KW-0288">FMN</keyword>
<dbReference type="InterPro" id="IPR000659">
    <property type="entry name" value="Pyridox_Oxase"/>
</dbReference>
<evidence type="ECO:0000259" key="8">
    <source>
        <dbReference type="Pfam" id="PF10590"/>
    </source>
</evidence>
<comment type="caution">
    <text evidence="9">The sequence shown here is derived from an EMBL/GenBank/DDBJ whole genome shotgun (WGS) entry which is preliminary data.</text>
</comment>
<evidence type="ECO:0000256" key="2">
    <source>
        <dbReference type="ARBA" id="ARBA00022630"/>
    </source>
</evidence>
<feature type="domain" description="Pyridoxine 5'-phosphate oxidase dimerisation C-terminal" evidence="8">
    <location>
        <begin position="192"/>
        <end position="233"/>
    </location>
</feature>
<evidence type="ECO:0000313" key="10">
    <source>
        <dbReference type="Proteomes" id="UP000265361"/>
    </source>
</evidence>
<dbReference type="Pfam" id="PF01243">
    <property type="entry name" value="PNPOx_N"/>
    <property type="match status" value="1"/>
</dbReference>
<organism evidence="9 10">
    <name type="scientific">Clavibacter nebraskensis</name>
    <dbReference type="NCBI Taxonomy" id="31963"/>
    <lineage>
        <taxon>Bacteria</taxon>
        <taxon>Bacillati</taxon>
        <taxon>Actinomycetota</taxon>
        <taxon>Actinomycetes</taxon>
        <taxon>Micrococcales</taxon>
        <taxon>Microbacteriaceae</taxon>
        <taxon>Clavibacter</taxon>
    </lineage>
</organism>
<evidence type="ECO:0000313" key="9">
    <source>
        <dbReference type="EMBL" id="RIJ07187.1"/>
    </source>
</evidence>
<dbReference type="Pfam" id="PF10590">
    <property type="entry name" value="PNP_phzG_C"/>
    <property type="match status" value="1"/>
</dbReference>
<dbReference type="EMBL" id="QWED01000400">
    <property type="protein sequence ID" value="RIJ07187.1"/>
    <property type="molecule type" value="Genomic_DNA"/>
</dbReference>
<feature type="binding site" evidence="5">
    <location>
        <position position="205"/>
    </location>
    <ligand>
        <name>FMN</name>
        <dbReference type="ChEBI" id="CHEBI:58210"/>
    </ligand>
</feature>
<feature type="binding site" evidence="5">
    <location>
        <begin position="160"/>
        <end position="161"/>
    </location>
    <ligand>
        <name>FMN</name>
        <dbReference type="ChEBI" id="CHEBI:58210"/>
    </ligand>
</feature>
<dbReference type="GO" id="GO:0004733">
    <property type="term" value="F:pyridoxamine phosphate oxidase activity"/>
    <property type="evidence" value="ECO:0007669"/>
    <property type="project" value="UniProtKB-EC"/>
</dbReference>
<protein>
    <submittedName>
        <fullName evidence="9">Pyridoxal 5'-phosphate synthase</fullName>
        <ecNumber evidence="9">1.4.3.5</ecNumber>
    </submittedName>
</protein>